<dbReference type="Proteomes" id="UP000666915">
    <property type="component" value="Unassembled WGS sequence"/>
</dbReference>
<keyword evidence="2" id="KW-1185">Reference proteome</keyword>
<dbReference type="RefSeq" id="WP_208268692.1">
    <property type="nucleotide sequence ID" value="NZ_BAAAGM010000072.1"/>
</dbReference>
<reference evidence="1 2" key="1">
    <citation type="submission" date="2021-03" db="EMBL/GenBank/DDBJ databases">
        <authorList>
            <person name="Kanchanasin P."/>
            <person name="Saeng-In P."/>
            <person name="Phongsopitanun W."/>
            <person name="Yuki M."/>
            <person name="Kudo T."/>
            <person name="Ohkuma M."/>
            <person name="Tanasupawat S."/>
        </authorList>
    </citation>
    <scope>NUCLEOTIDE SEQUENCE [LARGE SCALE GENOMIC DNA]</scope>
    <source>
        <strain evidence="1 2">L46</strain>
    </source>
</reference>
<proteinExistence type="predicted"/>
<sequence>MRVEDAQQQLLACLQEAGQEPCRLDPPPAWRAFGRFMRHPVEAEEDALLYEYGTFSFRGPRRFTLSFCRQFDVDEDGAPALIQLRCEIEYEPTPALEALGAHNQWWSGAEGEPSLAVMLDEIDRRPEWQVISAHRPVGSSVYQERPC</sequence>
<evidence type="ECO:0000313" key="2">
    <source>
        <dbReference type="Proteomes" id="UP000666915"/>
    </source>
</evidence>
<gene>
    <name evidence="1" type="ORF">J4557_22515</name>
</gene>
<evidence type="ECO:0000313" key="1">
    <source>
        <dbReference type="EMBL" id="MBO2440305.1"/>
    </source>
</evidence>
<name>A0ABS3R218_9ACTN</name>
<comment type="caution">
    <text evidence="1">The sequence shown here is derived from an EMBL/GenBank/DDBJ whole genome shotgun (WGS) entry which is preliminary data.</text>
</comment>
<dbReference type="EMBL" id="JAGEOK010000014">
    <property type="protein sequence ID" value="MBO2440305.1"/>
    <property type="molecule type" value="Genomic_DNA"/>
</dbReference>
<organism evidence="1 2">
    <name type="scientific">Actinomadura nitritigenes</name>
    <dbReference type="NCBI Taxonomy" id="134602"/>
    <lineage>
        <taxon>Bacteria</taxon>
        <taxon>Bacillati</taxon>
        <taxon>Actinomycetota</taxon>
        <taxon>Actinomycetes</taxon>
        <taxon>Streptosporangiales</taxon>
        <taxon>Thermomonosporaceae</taxon>
        <taxon>Actinomadura</taxon>
    </lineage>
</organism>
<protein>
    <submittedName>
        <fullName evidence="1">Uncharacterized protein</fullName>
    </submittedName>
</protein>
<accession>A0ABS3R218</accession>